<dbReference type="Gene3D" id="3.60.10.10">
    <property type="entry name" value="Endonuclease/exonuclease/phosphatase"/>
    <property type="match status" value="1"/>
</dbReference>
<dbReference type="PANTHER" id="PTHR33116:SF78">
    <property type="entry name" value="OS12G0587133 PROTEIN"/>
    <property type="match status" value="1"/>
</dbReference>
<dbReference type="InterPro" id="IPR000477">
    <property type="entry name" value="RT_dom"/>
</dbReference>
<feature type="region of interest" description="Disordered" evidence="1">
    <location>
        <begin position="883"/>
        <end position="937"/>
    </location>
</feature>
<organism evidence="3">
    <name type="scientific">Sesamum radiatum</name>
    <name type="common">Black benniseed</name>
    <dbReference type="NCBI Taxonomy" id="300843"/>
    <lineage>
        <taxon>Eukaryota</taxon>
        <taxon>Viridiplantae</taxon>
        <taxon>Streptophyta</taxon>
        <taxon>Embryophyta</taxon>
        <taxon>Tracheophyta</taxon>
        <taxon>Spermatophyta</taxon>
        <taxon>Magnoliopsida</taxon>
        <taxon>eudicotyledons</taxon>
        <taxon>Gunneridae</taxon>
        <taxon>Pentapetalae</taxon>
        <taxon>asterids</taxon>
        <taxon>lamiids</taxon>
        <taxon>Lamiales</taxon>
        <taxon>Pedaliaceae</taxon>
        <taxon>Sesamum</taxon>
    </lineage>
</organism>
<dbReference type="InterPro" id="IPR043502">
    <property type="entry name" value="DNA/RNA_pol_sf"/>
</dbReference>
<evidence type="ECO:0000313" key="3">
    <source>
        <dbReference type="EMBL" id="KAL0289988.1"/>
    </source>
</evidence>
<feature type="compositionally biased region" description="Polar residues" evidence="1">
    <location>
        <begin position="1274"/>
        <end position="1294"/>
    </location>
</feature>
<reference evidence="3" key="2">
    <citation type="journal article" date="2024" name="Plant">
        <title>Genomic evolution and insights into agronomic trait innovations of Sesamum species.</title>
        <authorList>
            <person name="Miao H."/>
            <person name="Wang L."/>
            <person name="Qu L."/>
            <person name="Liu H."/>
            <person name="Sun Y."/>
            <person name="Le M."/>
            <person name="Wang Q."/>
            <person name="Wei S."/>
            <person name="Zheng Y."/>
            <person name="Lin W."/>
            <person name="Duan Y."/>
            <person name="Cao H."/>
            <person name="Xiong S."/>
            <person name="Wang X."/>
            <person name="Wei L."/>
            <person name="Li C."/>
            <person name="Ma Q."/>
            <person name="Ju M."/>
            <person name="Zhao R."/>
            <person name="Li G."/>
            <person name="Mu C."/>
            <person name="Tian Q."/>
            <person name="Mei H."/>
            <person name="Zhang T."/>
            <person name="Gao T."/>
            <person name="Zhang H."/>
        </authorList>
    </citation>
    <scope>NUCLEOTIDE SEQUENCE</scope>
    <source>
        <strain evidence="3">G02</strain>
    </source>
</reference>
<protein>
    <recommendedName>
        <fullName evidence="2">Reverse transcriptase domain-containing protein</fullName>
    </recommendedName>
</protein>
<dbReference type="CDD" id="cd01650">
    <property type="entry name" value="RT_nLTR_like"/>
    <property type="match status" value="1"/>
</dbReference>
<dbReference type="SUPFAM" id="SSF56672">
    <property type="entry name" value="DNA/RNA polymerases"/>
    <property type="match status" value="1"/>
</dbReference>
<sequence>MPWVSSYGMGLHFLGILETRVRLGNIQAIRARLLPNWSWFDDYSGPQGRIWLAWNAQEIGVQILVSDDQFIHCCLFCDFNATLDVNESCGRTSDSNTAMADFREFISNVGLVHPPFTGCPFTWHNCSEGDRSLWRRLDRALVNPIWFNQWPQTTYFCALPRTSDHSPIILRGAARQSVQGGIFRFDNVLAKHPKFLSMVQGVWRHHIHGTLMYGLVCKLKALKGPFRALRKVNGDLSDNVSAAKEFLDKAQGFHRVTAEEANELVTPVTPAEVRAAFFDIDEHSAPGPDGFSSGFYKAAWPEIGADVVAAVAEFFQSGQLLKQLNATILVMIPKTQVPVRVSDFRPIACCNVLYKAISKILVNRLQKVLHLLIDSSQTAFVPGRVIADNILLAQELLAGYNQAKLPQRCTIKVDIQKAYDSVNWDFLLESLRIFQFPSRFIDWIEQCVSTVAYSVLLNGSLHGFFSGSKGLRQGDPLSPYLFVIVMEIWHVMLRLRTQSDESFQYHWKCNDLGILNLCFADDVLIFCAGTINSVSTIKATLLEFAELSGLRVNPGKSTIILSKSVHRDRQAIIDLIGFQEGSLPIKYLGVPLSSSRLTRTDCQPLLDKLARRLAGWNHLTLSLAGRTQVIKSVLNSLHIYWASAFLLPKAIIQILERKMREFLWKGSSGSGYAKVSWAQVCKSKEEGGLGIRSVLHMNQALMIKHVWRILQQDTRSLWVAWVLRYKLRSQSIWAPISTSASWCWKKVVKISSLMQRGLEYRIGDGCTFRLWTDPWHPRGLLLTSFPRGPAITGLPADSFLRAVLHQGQWRWPADTHFDIQEIMAELPSIGPQQTDVIRWKPGSLDKLLDLKKRWDRRFPDSRRIIPRFPSKITFLPRRSVQVPSTTVDSPNLVDDIGGDKAPNASPQIQPGETSSTQETREVQEPQEPPRAPSPIPEVFVGNVKITMSPKDNITEAFLNSSRKTLRYIPPTTQRDEIIIKPTAAMVEQGATRWQSTAVGYFLGRRPYFPQLEAYTRANWRGLQQVSATANGFYFFRFKTVAYMEDVIEAGPWLFQGQPVVLQAWEQGMSLRRRKHTQVPVWIRIRHLPMEYWTEEGLSAVASGIGIPLYSDKITQQCLRLDFARVCVMLSFSSKLPKHLVILRPAVTEATETPIKVDIEYEWLPLRCKNCSSLGHTAIACPDTVVKRPKAVFVEKRQSTMGVPSRTNHEVAATEAHVVEDVEPSQDNCGSGNEVSNVGCPSDQLKNQAHPHLVLSRVGQTRALDTDPGDMGENWIQTMGSKSTGPRSSPTVEPT</sequence>
<dbReference type="SUPFAM" id="SSF56219">
    <property type="entry name" value="DNase I-like"/>
    <property type="match status" value="1"/>
</dbReference>
<feature type="domain" description="Reverse transcriptase" evidence="2">
    <location>
        <begin position="313"/>
        <end position="592"/>
    </location>
</feature>
<reference evidence="3" key="1">
    <citation type="submission" date="2020-06" db="EMBL/GenBank/DDBJ databases">
        <authorList>
            <person name="Li T."/>
            <person name="Hu X."/>
            <person name="Zhang T."/>
            <person name="Song X."/>
            <person name="Zhang H."/>
            <person name="Dai N."/>
            <person name="Sheng W."/>
            <person name="Hou X."/>
            <person name="Wei L."/>
        </authorList>
    </citation>
    <scope>NUCLEOTIDE SEQUENCE</scope>
    <source>
        <strain evidence="3">G02</strain>
        <tissue evidence="3">Leaf</tissue>
    </source>
</reference>
<dbReference type="InterPro" id="IPR036691">
    <property type="entry name" value="Endo/exonu/phosph_ase_sf"/>
</dbReference>
<dbReference type="Pfam" id="PF00078">
    <property type="entry name" value="RVT_1"/>
    <property type="match status" value="1"/>
</dbReference>
<gene>
    <name evidence="3" type="ORF">Sradi_7059900</name>
</gene>
<dbReference type="PANTHER" id="PTHR33116">
    <property type="entry name" value="REVERSE TRANSCRIPTASE ZINC-BINDING DOMAIN-CONTAINING PROTEIN-RELATED-RELATED"/>
    <property type="match status" value="1"/>
</dbReference>
<dbReference type="Pfam" id="PF14111">
    <property type="entry name" value="DUF4283"/>
    <property type="match status" value="1"/>
</dbReference>
<dbReference type="EMBL" id="JACGWJ010000652">
    <property type="protein sequence ID" value="KAL0289988.1"/>
    <property type="molecule type" value="Genomic_DNA"/>
</dbReference>
<name>A0AAW2J8W3_SESRA</name>
<feature type="region of interest" description="Disordered" evidence="1">
    <location>
        <begin position="1259"/>
        <end position="1294"/>
    </location>
</feature>
<comment type="caution">
    <text evidence="3">The sequence shown here is derived from an EMBL/GenBank/DDBJ whole genome shotgun (WGS) entry which is preliminary data.</text>
</comment>
<dbReference type="PROSITE" id="PS50878">
    <property type="entry name" value="RT_POL"/>
    <property type="match status" value="1"/>
</dbReference>
<accession>A0AAW2J8W3</accession>
<evidence type="ECO:0000259" key="2">
    <source>
        <dbReference type="PROSITE" id="PS50878"/>
    </source>
</evidence>
<evidence type="ECO:0000256" key="1">
    <source>
        <dbReference type="SAM" id="MobiDB-lite"/>
    </source>
</evidence>
<proteinExistence type="predicted"/>
<feature type="compositionally biased region" description="Polar residues" evidence="1">
    <location>
        <begin position="904"/>
        <end position="917"/>
    </location>
</feature>
<dbReference type="InterPro" id="IPR025558">
    <property type="entry name" value="DUF4283"/>
</dbReference>
<feature type="compositionally biased region" description="Pro residues" evidence="1">
    <location>
        <begin position="926"/>
        <end position="935"/>
    </location>
</feature>